<dbReference type="InterPro" id="IPR017978">
    <property type="entry name" value="GPCR_3_C"/>
</dbReference>
<dbReference type="PRINTS" id="PR01177">
    <property type="entry name" value="GABAB1RECPTR"/>
</dbReference>
<dbReference type="InterPro" id="IPR002455">
    <property type="entry name" value="GPCR3_GABA-B"/>
</dbReference>
<gene>
    <name evidence="11" type="ORF">Zmor_027761</name>
</gene>
<accession>A0AA38HRJ1</accession>
<dbReference type="GO" id="GO:0038039">
    <property type="term" value="C:G protein-coupled receptor heterodimeric complex"/>
    <property type="evidence" value="ECO:0007669"/>
    <property type="project" value="TreeGrafter"/>
</dbReference>
<dbReference type="GO" id="GO:0004965">
    <property type="term" value="F:G protein-coupled GABA receptor activity"/>
    <property type="evidence" value="ECO:0007669"/>
    <property type="project" value="InterPro"/>
</dbReference>
<dbReference type="Proteomes" id="UP001168821">
    <property type="component" value="Unassembled WGS sequence"/>
</dbReference>
<feature type="transmembrane region" description="Helical" evidence="9">
    <location>
        <begin position="104"/>
        <end position="126"/>
    </location>
</feature>
<comment type="caution">
    <text evidence="11">The sequence shown here is derived from an EMBL/GenBank/DDBJ whole genome shotgun (WGS) entry which is preliminary data.</text>
</comment>
<feature type="transmembrane region" description="Helical" evidence="9">
    <location>
        <begin position="26"/>
        <end position="52"/>
    </location>
</feature>
<keyword evidence="8" id="KW-0807">Transducer</keyword>
<keyword evidence="4" id="KW-0297">G-protein coupled receptor</keyword>
<dbReference type="GO" id="GO:0007214">
    <property type="term" value="P:gamma-aminobutyric acid signaling pathway"/>
    <property type="evidence" value="ECO:0007669"/>
    <property type="project" value="TreeGrafter"/>
</dbReference>
<keyword evidence="2 9" id="KW-0812">Transmembrane</keyword>
<keyword evidence="5 9" id="KW-0472">Membrane</keyword>
<dbReference type="AlphaFoldDB" id="A0AA38HRJ1"/>
<dbReference type="Pfam" id="PF00003">
    <property type="entry name" value="7tm_3"/>
    <property type="match status" value="1"/>
</dbReference>
<dbReference type="EMBL" id="JALNTZ010000009">
    <property type="protein sequence ID" value="KAJ3641247.1"/>
    <property type="molecule type" value="Genomic_DNA"/>
</dbReference>
<evidence type="ECO:0000256" key="3">
    <source>
        <dbReference type="ARBA" id="ARBA00022989"/>
    </source>
</evidence>
<dbReference type="PRINTS" id="PR01176">
    <property type="entry name" value="GABABRECEPTR"/>
</dbReference>
<evidence type="ECO:0000313" key="11">
    <source>
        <dbReference type="EMBL" id="KAJ3641247.1"/>
    </source>
</evidence>
<dbReference type="PANTHER" id="PTHR10519:SF77">
    <property type="entry name" value="GAMMA-AMINOBUTYRIC ACID TYPE B RECEPTOR SUBUNIT 1"/>
    <property type="match status" value="1"/>
</dbReference>
<organism evidence="11 12">
    <name type="scientific">Zophobas morio</name>
    <dbReference type="NCBI Taxonomy" id="2755281"/>
    <lineage>
        <taxon>Eukaryota</taxon>
        <taxon>Metazoa</taxon>
        <taxon>Ecdysozoa</taxon>
        <taxon>Arthropoda</taxon>
        <taxon>Hexapoda</taxon>
        <taxon>Insecta</taxon>
        <taxon>Pterygota</taxon>
        <taxon>Neoptera</taxon>
        <taxon>Endopterygota</taxon>
        <taxon>Coleoptera</taxon>
        <taxon>Polyphaga</taxon>
        <taxon>Cucujiformia</taxon>
        <taxon>Tenebrionidae</taxon>
        <taxon>Zophobas</taxon>
    </lineage>
</organism>
<feature type="domain" description="G-protein coupled receptors family 3 profile" evidence="10">
    <location>
        <begin position="35"/>
        <end position="161"/>
    </location>
</feature>
<evidence type="ECO:0000259" key="10">
    <source>
        <dbReference type="PROSITE" id="PS50259"/>
    </source>
</evidence>
<evidence type="ECO:0000313" key="12">
    <source>
        <dbReference type="Proteomes" id="UP001168821"/>
    </source>
</evidence>
<dbReference type="PANTHER" id="PTHR10519">
    <property type="entry name" value="GABA-B RECEPTOR"/>
    <property type="match status" value="1"/>
</dbReference>
<keyword evidence="6" id="KW-0675">Receptor</keyword>
<feature type="transmembrane region" description="Helical" evidence="9">
    <location>
        <begin position="64"/>
        <end position="84"/>
    </location>
</feature>
<evidence type="ECO:0000256" key="5">
    <source>
        <dbReference type="ARBA" id="ARBA00023136"/>
    </source>
</evidence>
<reference evidence="11" key="1">
    <citation type="journal article" date="2023" name="G3 (Bethesda)">
        <title>Whole genome assemblies of Zophobas morio and Tenebrio molitor.</title>
        <authorList>
            <person name="Kaur S."/>
            <person name="Stinson S.A."/>
            <person name="diCenzo G.C."/>
        </authorList>
    </citation>
    <scope>NUCLEOTIDE SEQUENCE</scope>
    <source>
        <strain evidence="11">QUZm001</strain>
    </source>
</reference>
<evidence type="ECO:0000256" key="1">
    <source>
        <dbReference type="ARBA" id="ARBA00004141"/>
    </source>
</evidence>
<dbReference type="PROSITE" id="PS50259">
    <property type="entry name" value="G_PROTEIN_RECEP_F3_4"/>
    <property type="match status" value="1"/>
</dbReference>
<name>A0AA38HRJ1_9CUCU</name>
<proteinExistence type="predicted"/>
<keyword evidence="12" id="KW-1185">Reference proteome</keyword>
<evidence type="ECO:0000256" key="8">
    <source>
        <dbReference type="ARBA" id="ARBA00023224"/>
    </source>
</evidence>
<evidence type="ECO:0000256" key="2">
    <source>
        <dbReference type="ARBA" id="ARBA00022692"/>
    </source>
</evidence>
<sequence length="225" mass="25410">MRWSFPGGKVPQDRTIIRRVLRTVSLPLFICMCVISSVGILLAIALVVFNVWNNHRRVIQSSHPVCNTIMLFGIVVCLTAVFLLGLDGRFVSPGAYPAICQTRAWLLSTGFTLSFGAMFSKVWRVHRLTTKAKSDPKVRMVSGVEPVFRPKWFLVFVVVAVGWWTCEQSHAANRPFTLALLKLMAAFSKRPLFIRRTGRSILNVVIALVIRCGAWKRRVCVYFVV</sequence>
<evidence type="ECO:0000256" key="6">
    <source>
        <dbReference type="ARBA" id="ARBA00023170"/>
    </source>
</evidence>
<keyword evidence="3 9" id="KW-1133">Transmembrane helix</keyword>
<protein>
    <recommendedName>
        <fullName evidence="10">G-protein coupled receptors family 3 profile domain-containing protein</fullName>
    </recommendedName>
</protein>
<comment type="subcellular location">
    <subcellularLocation>
        <location evidence="1">Membrane</location>
        <topology evidence="1">Multi-pass membrane protein</topology>
    </subcellularLocation>
</comment>
<keyword evidence="7" id="KW-0325">Glycoprotein</keyword>
<evidence type="ECO:0000256" key="9">
    <source>
        <dbReference type="SAM" id="Phobius"/>
    </source>
</evidence>
<evidence type="ECO:0000256" key="4">
    <source>
        <dbReference type="ARBA" id="ARBA00023040"/>
    </source>
</evidence>
<evidence type="ECO:0000256" key="7">
    <source>
        <dbReference type="ARBA" id="ARBA00023180"/>
    </source>
</evidence>